<organism evidence="9 10">
    <name type="scientific">Undibacterium terreum</name>
    <dbReference type="NCBI Taxonomy" id="1224302"/>
    <lineage>
        <taxon>Bacteria</taxon>
        <taxon>Pseudomonadati</taxon>
        <taxon>Pseudomonadota</taxon>
        <taxon>Betaproteobacteria</taxon>
        <taxon>Burkholderiales</taxon>
        <taxon>Oxalobacteraceae</taxon>
        <taxon>Undibacterium</taxon>
    </lineage>
</organism>
<evidence type="ECO:0000256" key="5">
    <source>
        <dbReference type="ARBA" id="ARBA00024042"/>
    </source>
</evidence>
<gene>
    <name evidence="9" type="primary">lldD</name>
    <name evidence="9" type="ORF">GCM10011396_54880</name>
</gene>
<feature type="binding site" evidence="7">
    <location>
        <begin position="77"/>
        <end position="79"/>
    </location>
    <ligand>
        <name>FMN</name>
        <dbReference type="ChEBI" id="CHEBI:58210"/>
    </ligand>
</feature>
<dbReference type="RefSeq" id="WP_188569375.1">
    <property type="nucleotide sequence ID" value="NZ_BMED01000009.1"/>
</dbReference>
<dbReference type="GO" id="GO:0009060">
    <property type="term" value="P:aerobic respiration"/>
    <property type="evidence" value="ECO:0007669"/>
    <property type="project" value="TreeGrafter"/>
</dbReference>
<dbReference type="InterPro" id="IPR012133">
    <property type="entry name" value="Alpha-hydoxy_acid_DH_FMN"/>
</dbReference>
<evidence type="ECO:0000256" key="3">
    <source>
        <dbReference type="ARBA" id="ARBA00022643"/>
    </source>
</evidence>
<keyword evidence="2 7" id="KW-0285">Flavoprotein</keyword>
<dbReference type="SUPFAM" id="SSF51395">
    <property type="entry name" value="FMN-linked oxidoreductases"/>
    <property type="match status" value="1"/>
</dbReference>
<feature type="binding site" evidence="7">
    <location>
        <begin position="329"/>
        <end position="330"/>
    </location>
    <ligand>
        <name>FMN</name>
        <dbReference type="ChEBI" id="CHEBI:58210"/>
    </ligand>
</feature>
<feature type="binding site" evidence="7">
    <location>
        <position position="275"/>
    </location>
    <ligand>
        <name>glyoxylate</name>
        <dbReference type="ChEBI" id="CHEBI:36655"/>
    </ligand>
</feature>
<evidence type="ECO:0000256" key="2">
    <source>
        <dbReference type="ARBA" id="ARBA00022630"/>
    </source>
</evidence>
<evidence type="ECO:0000313" key="9">
    <source>
        <dbReference type="EMBL" id="GGD00369.1"/>
    </source>
</evidence>
<proteinExistence type="inferred from homology"/>
<dbReference type="GO" id="GO:0005886">
    <property type="term" value="C:plasma membrane"/>
    <property type="evidence" value="ECO:0007669"/>
    <property type="project" value="TreeGrafter"/>
</dbReference>
<dbReference type="Gene3D" id="3.20.20.70">
    <property type="entry name" value="Aldolase class I"/>
    <property type="match status" value="1"/>
</dbReference>
<feature type="domain" description="FMN hydroxy acid dehydrogenase" evidence="8">
    <location>
        <begin position="1"/>
        <end position="378"/>
    </location>
</feature>
<name>A0A916V0D5_9BURK</name>
<feature type="binding site" evidence="7">
    <location>
        <position position="273"/>
    </location>
    <ligand>
        <name>FMN</name>
        <dbReference type="ChEBI" id="CHEBI:58210"/>
    </ligand>
</feature>
<feature type="binding site" evidence="7">
    <location>
        <position position="278"/>
    </location>
    <ligand>
        <name>glyoxylate</name>
        <dbReference type="ChEBI" id="CHEBI:36655"/>
    </ligand>
</feature>
<feature type="binding site" evidence="7">
    <location>
        <position position="155"/>
    </location>
    <ligand>
        <name>FMN</name>
        <dbReference type="ChEBI" id="CHEBI:58210"/>
    </ligand>
</feature>
<feature type="binding site" evidence="7">
    <location>
        <begin position="306"/>
        <end position="310"/>
    </location>
    <ligand>
        <name>FMN</name>
        <dbReference type="ChEBI" id="CHEBI:58210"/>
    </ligand>
</feature>
<sequence>MNIANIEDYRKLCEARLPRFLYDYISGGSFQENTLRANMAELQATLLRQRVMVDESHINLSIDLWGQAMSLPIVLGPVGMAGMYSSRGEVKAANAAKAVGVPFTLSTMGVCDVHEVAQKTGVPPWFQLYMLKDRGFVKSVIERSVSAGSKVLVFTVDLATPGRRYSEVHDGMEKDPTLLGMLGFVAQGVTHPRWALDIVTKGWPLKFGTVAGAMPKGVPYGKFVHDNFDASTNWRDIEWIRSIFPGKIILKGILDPEDAKRAVQTNIDGIVVSNHGGRQLDSVTSTIRALPKVVDAVEGRVPVFMDGGIRSGLDVLKALALGAKACFVGRAWAYALGATGESGVRDMLDILREELRVAMILTGCSDVNRATSDLLLKD</sequence>
<dbReference type="InterPro" id="IPR008259">
    <property type="entry name" value="FMN_hydac_DH_AS"/>
</dbReference>
<feature type="active site" description="Proton acceptor" evidence="6">
    <location>
        <position position="275"/>
    </location>
</feature>
<feature type="binding site" evidence="7">
    <location>
        <position position="164"/>
    </location>
    <ligand>
        <name>glyoxylate</name>
        <dbReference type="ChEBI" id="CHEBI:36655"/>
    </ligand>
</feature>
<dbReference type="PIRSF" id="PIRSF000138">
    <property type="entry name" value="Al-hdrx_acd_dh"/>
    <property type="match status" value="1"/>
</dbReference>
<feature type="binding site" evidence="7">
    <location>
        <position position="127"/>
    </location>
    <ligand>
        <name>FMN</name>
        <dbReference type="ChEBI" id="CHEBI:58210"/>
    </ligand>
</feature>
<accession>A0A916V0D5</accession>
<evidence type="ECO:0000256" key="4">
    <source>
        <dbReference type="ARBA" id="ARBA00023002"/>
    </source>
</evidence>
<dbReference type="Proteomes" id="UP000637423">
    <property type="component" value="Unassembled WGS sequence"/>
</dbReference>
<evidence type="ECO:0000256" key="7">
    <source>
        <dbReference type="PIRSR" id="PIRSR000138-2"/>
    </source>
</evidence>
<dbReference type="AlphaFoldDB" id="A0A916V0D5"/>
<keyword evidence="4" id="KW-0560">Oxidoreductase</keyword>
<evidence type="ECO:0000313" key="10">
    <source>
        <dbReference type="Proteomes" id="UP000637423"/>
    </source>
</evidence>
<dbReference type="PROSITE" id="PS51349">
    <property type="entry name" value="FMN_HYDROXY_ACID_DH_2"/>
    <property type="match status" value="1"/>
</dbReference>
<dbReference type="Pfam" id="PF01070">
    <property type="entry name" value="FMN_dh"/>
    <property type="match status" value="1"/>
</dbReference>
<comment type="cofactor">
    <cofactor evidence="1">
        <name>FMN</name>
        <dbReference type="ChEBI" id="CHEBI:58210"/>
    </cofactor>
</comment>
<keyword evidence="10" id="KW-1185">Reference proteome</keyword>
<dbReference type="GO" id="GO:0004459">
    <property type="term" value="F:L-lactate dehydrogenase (NAD+) activity"/>
    <property type="evidence" value="ECO:0007669"/>
    <property type="project" value="TreeGrafter"/>
</dbReference>
<comment type="caution">
    <text evidence="9">The sequence shown here is derived from an EMBL/GenBank/DDBJ whole genome shotgun (WGS) entry which is preliminary data.</text>
</comment>
<evidence type="ECO:0000259" key="8">
    <source>
        <dbReference type="PROSITE" id="PS51349"/>
    </source>
</evidence>
<reference evidence="9" key="2">
    <citation type="submission" date="2020-09" db="EMBL/GenBank/DDBJ databases">
        <authorList>
            <person name="Sun Q."/>
            <person name="Zhou Y."/>
        </authorList>
    </citation>
    <scope>NUCLEOTIDE SEQUENCE</scope>
    <source>
        <strain evidence="9">CGMCC 1.10998</strain>
    </source>
</reference>
<feature type="binding site" evidence="7">
    <location>
        <position position="106"/>
    </location>
    <ligand>
        <name>FMN</name>
        <dbReference type="ChEBI" id="CHEBI:58210"/>
    </ligand>
</feature>
<dbReference type="FunFam" id="3.20.20.70:FF:000029">
    <property type="entry name" value="L-lactate dehydrogenase"/>
    <property type="match status" value="1"/>
</dbReference>
<keyword evidence="3 7" id="KW-0288">FMN</keyword>
<dbReference type="InterPro" id="IPR037396">
    <property type="entry name" value="FMN_HAD"/>
</dbReference>
<feature type="binding site" evidence="7">
    <location>
        <position position="129"/>
    </location>
    <ligand>
        <name>glyoxylate</name>
        <dbReference type="ChEBI" id="CHEBI:36655"/>
    </ligand>
</feature>
<dbReference type="PROSITE" id="PS00557">
    <property type="entry name" value="FMN_HYDROXY_ACID_DH_1"/>
    <property type="match status" value="1"/>
</dbReference>
<evidence type="ECO:0000256" key="6">
    <source>
        <dbReference type="PIRSR" id="PIRSR000138-1"/>
    </source>
</evidence>
<dbReference type="InterPro" id="IPR013785">
    <property type="entry name" value="Aldolase_TIM"/>
</dbReference>
<protein>
    <submittedName>
        <fullName evidence="9">L-lactate dehydrogenase</fullName>
    </submittedName>
</protein>
<dbReference type="PANTHER" id="PTHR10578:SF85">
    <property type="entry name" value="L-LACTATE DEHYDROGENASE"/>
    <property type="match status" value="1"/>
</dbReference>
<dbReference type="EMBL" id="BMED01000009">
    <property type="protein sequence ID" value="GGD00369.1"/>
    <property type="molecule type" value="Genomic_DNA"/>
</dbReference>
<dbReference type="InterPro" id="IPR000262">
    <property type="entry name" value="FMN-dep_DH"/>
</dbReference>
<evidence type="ECO:0000256" key="1">
    <source>
        <dbReference type="ARBA" id="ARBA00001917"/>
    </source>
</evidence>
<feature type="binding site" evidence="7">
    <location>
        <position position="251"/>
    </location>
    <ligand>
        <name>FMN</name>
        <dbReference type="ChEBI" id="CHEBI:58210"/>
    </ligand>
</feature>
<dbReference type="NCBIfam" id="NF008398">
    <property type="entry name" value="PRK11197.1"/>
    <property type="match status" value="1"/>
</dbReference>
<dbReference type="GO" id="GO:0010181">
    <property type="term" value="F:FMN binding"/>
    <property type="evidence" value="ECO:0007669"/>
    <property type="project" value="InterPro"/>
</dbReference>
<comment type="similarity">
    <text evidence="5">Belongs to the FMN-dependent alpha-hydroxy acid dehydrogenase family.</text>
</comment>
<dbReference type="PANTHER" id="PTHR10578">
    <property type="entry name" value="S -2-HYDROXY-ACID OXIDASE-RELATED"/>
    <property type="match status" value="1"/>
</dbReference>
<dbReference type="CDD" id="cd02809">
    <property type="entry name" value="alpha_hydroxyacid_oxid_FMN"/>
    <property type="match status" value="1"/>
</dbReference>
<reference evidence="9" key="1">
    <citation type="journal article" date="2014" name="Int. J. Syst. Evol. Microbiol.">
        <title>Complete genome sequence of Corynebacterium casei LMG S-19264T (=DSM 44701T), isolated from a smear-ripened cheese.</title>
        <authorList>
            <consortium name="US DOE Joint Genome Institute (JGI-PGF)"/>
            <person name="Walter F."/>
            <person name="Albersmeier A."/>
            <person name="Kalinowski J."/>
            <person name="Ruckert C."/>
        </authorList>
    </citation>
    <scope>NUCLEOTIDE SEQUENCE</scope>
    <source>
        <strain evidence="9">CGMCC 1.10998</strain>
    </source>
</reference>
<feature type="binding site" evidence="7">
    <location>
        <position position="24"/>
    </location>
    <ligand>
        <name>glyoxylate</name>
        <dbReference type="ChEBI" id="CHEBI:36655"/>
    </ligand>
</feature>